<sequence>MTQICLVRHGETDWNALGKIQGTTDIPLNETGKKQAEACGAFLKGTDWDVLITSPLKRAKETAEIINTYMDMPLEEMAEFKERSFGDAEGMTPEERTERFPGRIYPNQEEVETLHKRLEMGLEKINDRYKNKRVLLVAHGAVINAILSVFSEGEIGSGKTQLMNACLSNISYKENKWEIANYNQVTHLDMTDKKMQNQIF</sequence>
<dbReference type="SUPFAM" id="SSF53254">
    <property type="entry name" value="Phosphoglycerate mutase-like"/>
    <property type="match status" value="1"/>
</dbReference>
<feature type="active site" description="Tele-phosphohistidine intermediate" evidence="1">
    <location>
        <position position="9"/>
    </location>
</feature>
<evidence type="ECO:0000313" key="4">
    <source>
        <dbReference type="Proteomes" id="UP000252585"/>
    </source>
</evidence>
<dbReference type="AlphaFoldDB" id="A0A368X8D6"/>
<dbReference type="PROSITE" id="PS00175">
    <property type="entry name" value="PG_MUTASE"/>
    <property type="match status" value="1"/>
</dbReference>
<dbReference type="InterPro" id="IPR013078">
    <property type="entry name" value="His_Pase_superF_clade-1"/>
</dbReference>
<dbReference type="RefSeq" id="WP_114353969.1">
    <property type="nucleotide sequence ID" value="NZ_QPJJ01000014.1"/>
</dbReference>
<evidence type="ECO:0000256" key="2">
    <source>
        <dbReference type="PIRSR" id="PIRSR613078-2"/>
    </source>
</evidence>
<dbReference type="OrthoDB" id="9782128at2"/>
<dbReference type="EMBL" id="QPJJ01000014">
    <property type="protein sequence ID" value="RCW64233.1"/>
    <property type="molecule type" value="Genomic_DNA"/>
</dbReference>
<keyword evidence="4" id="KW-1185">Reference proteome</keyword>
<organism evidence="3 4">
    <name type="scientific">Saliterribacillus persicus</name>
    <dbReference type="NCBI Taxonomy" id="930114"/>
    <lineage>
        <taxon>Bacteria</taxon>
        <taxon>Bacillati</taxon>
        <taxon>Bacillota</taxon>
        <taxon>Bacilli</taxon>
        <taxon>Bacillales</taxon>
        <taxon>Bacillaceae</taxon>
        <taxon>Saliterribacillus</taxon>
    </lineage>
</organism>
<dbReference type="PANTHER" id="PTHR48100">
    <property type="entry name" value="BROAD-SPECIFICITY PHOSPHATASE YOR283W-RELATED"/>
    <property type="match status" value="1"/>
</dbReference>
<evidence type="ECO:0000313" key="3">
    <source>
        <dbReference type="EMBL" id="RCW64233.1"/>
    </source>
</evidence>
<name>A0A368X8D6_9BACI</name>
<evidence type="ECO:0000256" key="1">
    <source>
        <dbReference type="PIRSR" id="PIRSR613078-1"/>
    </source>
</evidence>
<comment type="caution">
    <text evidence="3">The sequence shown here is derived from an EMBL/GenBank/DDBJ whole genome shotgun (WGS) entry which is preliminary data.</text>
</comment>
<dbReference type="GO" id="GO:0005737">
    <property type="term" value="C:cytoplasm"/>
    <property type="evidence" value="ECO:0007669"/>
    <property type="project" value="TreeGrafter"/>
</dbReference>
<dbReference type="InterPro" id="IPR029033">
    <property type="entry name" value="His_PPase_superfam"/>
</dbReference>
<gene>
    <name evidence="3" type="ORF">DFR57_11419</name>
</gene>
<dbReference type="Proteomes" id="UP000252585">
    <property type="component" value="Unassembled WGS sequence"/>
</dbReference>
<accession>A0A368X8D6</accession>
<feature type="active site" description="Proton donor/acceptor" evidence="1">
    <location>
        <position position="82"/>
    </location>
</feature>
<dbReference type="Pfam" id="PF00300">
    <property type="entry name" value="His_Phos_1"/>
    <property type="match status" value="1"/>
</dbReference>
<dbReference type="GO" id="GO:0016791">
    <property type="term" value="F:phosphatase activity"/>
    <property type="evidence" value="ECO:0007669"/>
    <property type="project" value="TreeGrafter"/>
</dbReference>
<dbReference type="InterPro" id="IPR050275">
    <property type="entry name" value="PGM_Phosphatase"/>
</dbReference>
<dbReference type="PANTHER" id="PTHR48100:SF59">
    <property type="entry name" value="ADENOSYLCOBALAMIN_ALPHA-RIBAZOLE PHOSPHATASE"/>
    <property type="match status" value="1"/>
</dbReference>
<protein>
    <submittedName>
        <fullName evidence="3">Broad-specificity phosphatase PhoE</fullName>
    </submittedName>
</protein>
<dbReference type="Gene3D" id="3.40.50.1240">
    <property type="entry name" value="Phosphoglycerate mutase-like"/>
    <property type="match status" value="1"/>
</dbReference>
<proteinExistence type="predicted"/>
<feature type="binding site" evidence="2">
    <location>
        <begin position="8"/>
        <end position="15"/>
    </location>
    <ligand>
        <name>substrate</name>
    </ligand>
</feature>
<dbReference type="SMART" id="SM00855">
    <property type="entry name" value="PGAM"/>
    <property type="match status" value="1"/>
</dbReference>
<dbReference type="InterPro" id="IPR001345">
    <property type="entry name" value="PG/BPGM_mutase_AS"/>
</dbReference>
<reference evidence="3 4" key="1">
    <citation type="submission" date="2018-07" db="EMBL/GenBank/DDBJ databases">
        <title>Genomic Encyclopedia of Type Strains, Phase IV (KMG-IV): sequencing the most valuable type-strain genomes for metagenomic binning, comparative biology and taxonomic classification.</title>
        <authorList>
            <person name="Goeker M."/>
        </authorList>
    </citation>
    <scope>NUCLEOTIDE SEQUENCE [LARGE SCALE GENOMIC DNA]</scope>
    <source>
        <strain evidence="3 4">DSM 27696</strain>
    </source>
</reference>
<feature type="binding site" evidence="2">
    <location>
        <position position="58"/>
    </location>
    <ligand>
        <name>substrate</name>
    </ligand>
</feature>
<dbReference type="CDD" id="cd07067">
    <property type="entry name" value="HP_PGM_like"/>
    <property type="match status" value="1"/>
</dbReference>